<feature type="active site" description="Charge relay system" evidence="5">
    <location>
        <position position="279"/>
    </location>
</feature>
<dbReference type="InterPro" id="IPR013783">
    <property type="entry name" value="Ig-like_fold"/>
</dbReference>
<reference evidence="8 9" key="1">
    <citation type="submission" date="2023-03" db="EMBL/GenBank/DDBJ databases">
        <title>Isolation and description of six Streptomyces strains from soil environments, able to metabolize different microbial glucans.</title>
        <authorList>
            <person name="Widen T."/>
            <person name="Larsbrink J."/>
        </authorList>
    </citation>
    <scope>NUCLEOTIDE SEQUENCE [LARGE SCALE GENOMIC DNA]</scope>
    <source>
        <strain evidence="8 9">Alt2</strain>
    </source>
</reference>
<dbReference type="PROSITE" id="PS51318">
    <property type="entry name" value="TAT"/>
    <property type="match status" value="1"/>
</dbReference>
<keyword evidence="9" id="KW-1185">Reference proteome</keyword>
<dbReference type="Gene3D" id="3.40.50.200">
    <property type="entry name" value="Peptidase S8/S53 domain"/>
    <property type="match status" value="1"/>
</dbReference>
<dbReference type="PIRSF" id="PIRSF037852">
    <property type="entry name" value="Subtilisin_rel_SAV5721"/>
    <property type="match status" value="1"/>
</dbReference>
<dbReference type="PANTHER" id="PTHR43399:SF4">
    <property type="entry name" value="CELL WALL-ASSOCIATED PROTEASE"/>
    <property type="match status" value="1"/>
</dbReference>
<evidence type="ECO:0000256" key="5">
    <source>
        <dbReference type="PROSITE-ProRule" id="PRU01240"/>
    </source>
</evidence>
<evidence type="ECO:0000256" key="4">
    <source>
        <dbReference type="ARBA" id="ARBA00022825"/>
    </source>
</evidence>
<evidence type="ECO:0000256" key="3">
    <source>
        <dbReference type="ARBA" id="ARBA00022801"/>
    </source>
</evidence>
<gene>
    <name evidence="8" type="ORF">P8A19_08090</name>
</gene>
<dbReference type="PANTHER" id="PTHR43399">
    <property type="entry name" value="SUBTILISIN-RELATED"/>
    <property type="match status" value="1"/>
</dbReference>
<dbReference type="Pfam" id="PF00082">
    <property type="entry name" value="Peptidase_S8"/>
    <property type="match status" value="1"/>
</dbReference>
<dbReference type="InterPro" id="IPR022398">
    <property type="entry name" value="Peptidase_S8_His-AS"/>
</dbReference>
<dbReference type="InterPro" id="IPR006311">
    <property type="entry name" value="TAT_signal"/>
</dbReference>
<evidence type="ECO:0000256" key="6">
    <source>
        <dbReference type="RuleBase" id="RU003355"/>
    </source>
</evidence>
<dbReference type="PRINTS" id="PR00723">
    <property type="entry name" value="SUBTILISIN"/>
</dbReference>
<dbReference type="InterPro" id="IPR023827">
    <property type="entry name" value="Peptidase_S8_Asp-AS"/>
</dbReference>
<feature type="active site" description="Charge relay system" evidence="5">
    <location>
        <position position="247"/>
    </location>
</feature>
<dbReference type="InterPro" id="IPR051048">
    <property type="entry name" value="Peptidase_S8/S53_subtilisin"/>
</dbReference>
<comment type="similarity">
    <text evidence="1 5 6">Belongs to the peptidase S8 family.</text>
</comment>
<organism evidence="8 9">
    <name type="scientific">Streptomyces poriferorum</name>
    <dbReference type="NCBI Taxonomy" id="2798799"/>
    <lineage>
        <taxon>Bacteria</taxon>
        <taxon>Bacillati</taxon>
        <taxon>Actinomycetota</taxon>
        <taxon>Actinomycetes</taxon>
        <taxon>Kitasatosporales</taxon>
        <taxon>Streptomycetaceae</taxon>
        <taxon>Streptomyces</taxon>
    </lineage>
</organism>
<dbReference type="EMBL" id="CP120988">
    <property type="protein sequence ID" value="WLQ55403.1"/>
    <property type="molecule type" value="Genomic_DNA"/>
</dbReference>
<dbReference type="PROSITE" id="PS00136">
    <property type="entry name" value="SUBTILASE_ASP"/>
    <property type="match status" value="1"/>
</dbReference>
<protein>
    <submittedName>
        <fullName evidence="8">S8 family serine peptidase</fullName>
    </submittedName>
</protein>
<name>A0ABY9IJF7_9ACTN</name>
<dbReference type="InterPro" id="IPR046450">
    <property type="entry name" value="PA_dom_sf"/>
</dbReference>
<evidence type="ECO:0000256" key="2">
    <source>
        <dbReference type="ARBA" id="ARBA00022670"/>
    </source>
</evidence>
<dbReference type="InterPro" id="IPR000209">
    <property type="entry name" value="Peptidase_S8/S53_dom"/>
</dbReference>
<evidence type="ECO:0000313" key="9">
    <source>
        <dbReference type="Proteomes" id="UP001235744"/>
    </source>
</evidence>
<dbReference type="Gene3D" id="2.60.40.10">
    <property type="entry name" value="Immunoglobulins"/>
    <property type="match status" value="1"/>
</dbReference>
<dbReference type="SUPFAM" id="SSF52743">
    <property type="entry name" value="Subtilisin-like"/>
    <property type="match status" value="1"/>
</dbReference>
<dbReference type="Gene3D" id="3.50.30.30">
    <property type="match status" value="1"/>
</dbReference>
<dbReference type="PROSITE" id="PS00138">
    <property type="entry name" value="SUBTILASE_SER"/>
    <property type="match status" value="1"/>
</dbReference>
<dbReference type="PROSITE" id="PS00137">
    <property type="entry name" value="SUBTILASE_HIS"/>
    <property type="match status" value="1"/>
</dbReference>
<keyword evidence="3 5" id="KW-0378">Hydrolase</keyword>
<dbReference type="InterPro" id="IPR015500">
    <property type="entry name" value="Peptidase_S8_subtilisin-rel"/>
</dbReference>
<evidence type="ECO:0000313" key="8">
    <source>
        <dbReference type="EMBL" id="WLQ55403.1"/>
    </source>
</evidence>
<keyword evidence="4 5" id="KW-0720">Serine protease</keyword>
<feature type="active site" description="Charge relay system" evidence="5">
    <location>
        <position position="452"/>
    </location>
</feature>
<accession>A0ABY9IJF7</accession>
<dbReference type="RefSeq" id="WP_306106149.1">
    <property type="nucleotide sequence ID" value="NZ_CP120988.1"/>
</dbReference>
<dbReference type="InterPro" id="IPR023828">
    <property type="entry name" value="Peptidase_S8_Ser-AS"/>
</dbReference>
<proteinExistence type="inferred from homology"/>
<dbReference type="Proteomes" id="UP001235744">
    <property type="component" value="Chromosome"/>
</dbReference>
<dbReference type="PROSITE" id="PS51892">
    <property type="entry name" value="SUBTILASE"/>
    <property type="match status" value="1"/>
</dbReference>
<keyword evidence="2 5" id="KW-0645">Protease</keyword>
<sequence length="1251" mass="131551">MTSTPSTAAGRARPARARRRALLIATSVALVSGALLPVTGSASATEGTAPSADRPAAPVREYDITLVTGDVVHYADGAGKQDTVTVDRPDGAVGGVHVQQAGDDLYVLPDEAGSLIAAGKLDRRLFNISALAKMGYDDKRSGGIPLIATYPASKARSLPAAPRGSKSVRTLESIHGAALTAGKGTARSFWDDIAKTSTARSLDNGIAKLWLDGRVEAALKDSVPQINAPQAWAEGYDGKGSKVAVLDTGIDADHPDVKDRILETRSFVPGEEVDDRNGHGTHVASTIAGSGAASDGVNKGVAPAADLIIGKVLSNEGSGADSGIIEAMEWAKAEGADVVSMSLGSSIPDDGSDPMSQAVNALSADGGPLYVIAAGNAYGAGTIGSPGSAEKALTIAAVDKQDNRADFSSMGPLTRSYGLKPDLSAPGVDINAAASQSVPGIEGMYQSMSGTSMATPHVAGAAAIVKERHPDWSGQRIKEALMTSSKVLPAYTPYEQGTGRLDVKAAIDTTIEATGSVEVAAYDWPHSASDPVAERTITYRNSGTEDVTLDLATDSDTDAYTLSAKQLTVPAGSTAEAVLSLDPSKVANNTTFSGQVIAKDVSGTVVAHTGFALNKEQELYDLTLELRDRSGRPMDGIVVLAALGDPNLTPVQVSGTTTLRMPPGNYTAWSAADIKGDTADSKALAFLAAPEVILDKPTTVTLDASEANKVAVKTPKETETRQLRYDMARTAPDGTVQRDAYQIPLTYDQLWASPTEKVTQGSFSFLTRWRQGEKLIDLTADGRDVPVAVQGGSPVAEDSGQRFGSVFAGNGAAADYEGLDARGKAVVIRSSDTVAPADRAAAAIAAGAKALFVVNSGDGVLMESYADYGTTLPIPVASVRRLAGEGLVGAAQRGKPLTVDQHKYASYVYDLVDRHDGTIPDRSLAFAPSTRQLAKVENTFYGHRAVVGGGYRYDIPDYGFGIGFAEYEKYPATRTEWVNPLPGDSFWYEDHAVYNESGTDVSLEERSADLDYTAGRTYPADWFAPITRPRLGTGYWGPFRTQYNDMQYNITPWTDGGAGHSGSMPDKEYDTTTAALYQGDQLLDQGAGRAGYAGNLAAAERPYRLVLDATRDADIWKTSVRTHSEWAFVSGAPDPEGPYQVDIPMLQLDYDVATDLAGDVRAGKWTEIGLSSTTQEWLEGAVKATKASLSVSYDDGKSWSAVQLKKDAAGSWTARFKTPKKGATAVSLKAHAEAGDGLAVDQEIIRAFGLK</sequence>
<dbReference type="SUPFAM" id="SSF52025">
    <property type="entry name" value="PA domain"/>
    <property type="match status" value="1"/>
</dbReference>
<evidence type="ECO:0000259" key="7">
    <source>
        <dbReference type="Pfam" id="PF00082"/>
    </source>
</evidence>
<dbReference type="InterPro" id="IPR036852">
    <property type="entry name" value="Peptidase_S8/S53_dom_sf"/>
</dbReference>
<dbReference type="InterPro" id="IPR017296">
    <property type="entry name" value="Peptidase_S8A_SAM-P45"/>
</dbReference>
<evidence type="ECO:0000256" key="1">
    <source>
        <dbReference type="ARBA" id="ARBA00011073"/>
    </source>
</evidence>
<feature type="domain" description="Peptidase S8/S53" evidence="7">
    <location>
        <begin position="238"/>
        <end position="499"/>
    </location>
</feature>